<feature type="transmembrane region" description="Helical" evidence="1">
    <location>
        <begin position="131"/>
        <end position="152"/>
    </location>
</feature>
<dbReference type="EMBL" id="CP013389">
    <property type="protein sequence ID" value="AOJ11456.1"/>
    <property type="molecule type" value="Genomic_DNA"/>
</dbReference>
<evidence type="ECO:0000259" key="2">
    <source>
        <dbReference type="Pfam" id="PF01478"/>
    </source>
</evidence>
<proteinExistence type="predicted"/>
<dbReference type="Pfam" id="PF01478">
    <property type="entry name" value="Peptidase_A24"/>
    <property type="match status" value="1"/>
</dbReference>
<protein>
    <submittedName>
        <fullName evidence="3">Peptidase A24</fullName>
    </submittedName>
</protein>
<evidence type="ECO:0000313" key="4">
    <source>
        <dbReference type="Proteomes" id="UP000067711"/>
    </source>
</evidence>
<dbReference type="GO" id="GO:0004190">
    <property type="term" value="F:aspartic-type endopeptidase activity"/>
    <property type="evidence" value="ECO:0007669"/>
    <property type="project" value="InterPro"/>
</dbReference>
<keyword evidence="1" id="KW-1133">Transmembrane helix</keyword>
<organism evidence="3 4">
    <name type="scientific">Burkholderia mayonis</name>
    <dbReference type="NCBI Taxonomy" id="1385591"/>
    <lineage>
        <taxon>Bacteria</taxon>
        <taxon>Pseudomonadati</taxon>
        <taxon>Pseudomonadota</taxon>
        <taxon>Betaproteobacteria</taxon>
        <taxon>Burkholderiales</taxon>
        <taxon>Burkholderiaceae</taxon>
        <taxon>Burkholderia</taxon>
        <taxon>pseudomallei group</taxon>
    </lineage>
</organism>
<accession>A0A1B4G6B3</accession>
<feature type="domain" description="Prepilin type IV endopeptidase peptidase" evidence="2">
    <location>
        <begin position="9"/>
        <end position="110"/>
    </location>
</feature>
<dbReference type="AlphaFoldDB" id="A0A1B4G6B3"/>
<name>A0A1B4G6B3_9BURK</name>
<evidence type="ECO:0000313" key="3">
    <source>
        <dbReference type="EMBL" id="AOJ11456.1"/>
    </source>
</evidence>
<dbReference type="Gene3D" id="1.20.120.1220">
    <property type="match status" value="1"/>
</dbReference>
<gene>
    <name evidence="3" type="ORF">WS71_30835</name>
</gene>
<dbReference type="Proteomes" id="UP000067711">
    <property type="component" value="Chromosome 1"/>
</dbReference>
<dbReference type="GO" id="GO:0016020">
    <property type="term" value="C:membrane"/>
    <property type="evidence" value="ECO:0007669"/>
    <property type="project" value="InterPro"/>
</dbReference>
<dbReference type="RefSeq" id="WP_066495735.1">
    <property type="nucleotide sequence ID" value="NZ_CP013389.1"/>
</dbReference>
<keyword evidence="1" id="KW-0472">Membrane</keyword>
<sequence>MASYVQATALLLLALLAVEDICSRRLSNGAVFAVALLYFADAALARDSLETAASHVAIAAAMLMLFGVFRHLGWIGGGDVKLAAAIFLWAGPARVFPVLLIVGVGGILLGFATVAAVVWRRWATSSPYVPARGVPYGVALALGGAFAIWAPLANASSMK</sequence>
<feature type="transmembrane region" description="Helical" evidence="1">
    <location>
        <begin position="56"/>
        <end position="75"/>
    </location>
</feature>
<feature type="transmembrane region" description="Helical" evidence="1">
    <location>
        <begin position="27"/>
        <end position="44"/>
    </location>
</feature>
<reference evidence="3 4" key="1">
    <citation type="submission" date="2015-12" db="EMBL/GenBank/DDBJ databases">
        <title>Diversity of Burkholderia near neighbor genomes.</title>
        <authorList>
            <person name="Sahl J."/>
            <person name="Wagner D."/>
            <person name="Keim P."/>
        </authorList>
    </citation>
    <scope>NUCLEOTIDE SEQUENCE [LARGE SCALE GENOMIC DNA]</scope>
    <source>
        <strain evidence="3 4">BDU8</strain>
    </source>
</reference>
<dbReference type="InterPro" id="IPR000045">
    <property type="entry name" value="Prepilin_IV_endopep_pep"/>
</dbReference>
<evidence type="ECO:0000256" key="1">
    <source>
        <dbReference type="SAM" id="Phobius"/>
    </source>
</evidence>
<keyword evidence="1" id="KW-0812">Transmembrane</keyword>
<feature type="transmembrane region" description="Helical" evidence="1">
    <location>
        <begin position="95"/>
        <end position="119"/>
    </location>
</feature>